<feature type="region of interest" description="Disordered" evidence="1">
    <location>
        <begin position="654"/>
        <end position="704"/>
    </location>
</feature>
<feature type="compositionally biased region" description="Gly residues" evidence="1">
    <location>
        <begin position="655"/>
        <end position="668"/>
    </location>
</feature>
<feature type="region of interest" description="Disordered" evidence="1">
    <location>
        <begin position="318"/>
        <end position="354"/>
    </location>
</feature>
<feature type="compositionally biased region" description="Low complexity" evidence="1">
    <location>
        <begin position="428"/>
        <end position="464"/>
    </location>
</feature>
<organism evidence="2 3">
    <name type="scientific">Raphidocelis subcapitata</name>
    <dbReference type="NCBI Taxonomy" id="307507"/>
    <lineage>
        <taxon>Eukaryota</taxon>
        <taxon>Viridiplantae</taxon>
        <taxon>Chlorophyta</taxon>
        <taxon>core chlorophytes</taxon>
        <taxon>Chlorophyceae</taxon>
        <taxon>CS clade</taxon>
        <taxon>Sphaeropleales</taxon>
        <taxon>Selenastraceae</taxon>
        <taxon>Raphidocelis</taxon>
    </lineage>
</organism>
<dbReference type="InParanoid" id="A0A2V0NQ98"/>
<feature type="region of interest" description="Disordered" evidence="1">
    <location>
        <begin position="254"/>
        <end position="276"/>
    </location>
</feature>
<dbReference type="EMBL" id="BDRX01000002">
    <property type="protein sequence ID" value="GBF87713.1"/>
    <property type="molecule type" value="Genomic_DNA"/>
</dbReference>
<sequence>MASRELGAAAALLERLATSALHKGRDPGAAAALEQLCQGVAAANRLAADACPELDQWFQGGGAGATAAARTQAAVEAALRHASEALSARLSGGGGGSNDDGACSSSRVDVAAQLLRLAAEGAGQRAWVEGARPDECAAALAALECLSSEDLGSLPRDAFSAALLLQPALLDRLTEGVARAACGSDAPASEALRGRAEWRHVPAVLAEQPALLQRFTLTLLSWWQLSGHPRLWLLLSATCRPAWQLLLPAAEGGGEAAATQLQPPNHHQQQEQQQQQHLGPLPWEGVRLLCCAGAPLGLARLLLATPTRATLRQLLAALPGRGDGGDSSGGGGGGAERSPCRSPSGADNNAWPSEDEWCLSWGGAQPARQSWEGAAEQQPQQRQRDEVTAAWRLAMQHRCWYEYAVWLLAHSSLRVLLLAPPAQLLAGASKEQQPATQQQQQQQQQQAPPGTQQPQGGRQQQGAAAGSGGRDDALKDAALAAEFVAWMVAPARAERQHALCQQFLGCIDAAAGTTAASATAAAVTTDAVASPSPAAAAVNALLAAWRGASGGSGSGAGGGVRWPWWLAGVDLPAALLQHPSVLLSGHGPMLLTAAAAPQPPRGGGSGGSSGGGGAVQGSGAQLLEQTALGGARDALEALSAAVLELLQPAAAVAPPGGGGSGAGSGGASAGAAAAPSQHPGRPPQPQHHSAGGDGRGAPAARGSRARRSWLAGCVRHVLTSGGLPLGEGSSQPQQAQAQGQGQAAAQRLLVLRLRQLLAAVQACQDVLTTH</sequence>
<name>A0A2V0NQ98_9CHLO</name>
<keyword evidence="3" id="KW-1185">Reference proteome</keyword>
<feature type="compositionally biased region" description="Gly residues" evidence="1">
    <location>
        <begin position="601"/>
        <end position="616"/>
    </location>
</feature>
<feature type="compositionally biased region" description="Gly residues" evidence="1">
    <location>
        <begin position="321"/>
        <end position="335"/>
    </location>
</feature>
<feature type="region of interest" description="Disordered" evidence="1">
    <location>
        <begin position="428"/>
        <end position="471"/>
    </location>
</feature>
<protein>
    <submittedName>
        <fullName evidence="2">Uncharacterized protein</fullName>
    </submittedName>
</protein>
<dbReference type="OrthoDB" id="10689418at2759"/>
<dbReference type="AlphaFoldDB" id="A0A2V0NQ98"/>
<gene>
    <name evidence="2" type="ORF">Rsub_00424</name>
</gene>
<feature type="compositionally biased region" description="Low complexity" evidence="1">
    <location>
        <begin position="669"/>
        <end position="679"/>
    </location>
</feature>
<evidence type="ECO:0000256" key="1">
    <source>
        <dbReference type="SAM" id="MobiDB-lite"/>
    </source>
</evidence>
<accession>A0A2V0NQ98</accession>
<feature type="region of interest" description="Disordered" evidence="1">
    <location>
        <begin position="593"/>
        <end position="617"/>
    </location>
</feature>
<evidence type="ECO:0000313" key="3">
    <source>
        <dbReference type="Proteomes" id="UP000247498"/>
    </source>
</evidence>
<comment type="caution">
    <text evidence="2">The sequence shown here is derived from an EMBL/GenBank/DDBJ whole genome shotgun (WGS) entry which is preliminary data.</text>
</comment>
<reference evidence="2 3" key="1">
    <citation type="journal article" date="2018" name="Sci. Rep.">
        <title>Raphidocelis subcapitata (=Pseudokirchneriella subcapitata) provides an insight into genome evolution and environmental adaptations in the Sphaeropleales.</title>
        <authorList>
            <person name="Suzuki S."/>
            <person name="Yamaguchi H."/>
            <person name="Nakajima N."/>
            <person name="Kawachi M."/>
        </authorList>
    </citation>
    <scope>NUCLEOTIDE SEQUENCE [LARGE SCALE GENOMIC DNA]</scope>
    <source>
        <strain evidence="2 3">NIES-35</strain>
    </source>
</reference>
<evidence type="ECO:0000313" key="2">
    <source>
        <dbReference type="EMBL" id="GBF87713.1"/>
    </source>
</evidence>
<feature type="compositionally biased region" description="Low complexity" evidence="1">
    <location>
        <begin position="256"/>
        <end position="276"/>
    </location>
</feature>
<proteinExistence type="predicted"/>
<dbReference type="Proteomes" id="UP000247498">
    <property type="component" value="Unassembled WGS sequence"/>
</dbReference>